<dbReference type="EMBL" id="JBHSBA010000015">
    <property type="protein sequence ID" value="MFC4127799.1"/>
    <property type="molecule type" value="Genomic_DNA"/>
</dbReference>
<reference evidence="2" key="1">
    <citation type="journal article" date="2019" name="Int. J. Syst. Evol. Microbiol.">
        <title>The Global Catalogue of Microorganisms (GCM) 10K type strain sequencing project: providing services to taxonomists for standard genome sequencing and annotation.</title>
        <authorList>
            <consortium name="The Broad Institute Genomics Platform"/>
            <consortium name="The Broad Institute Genome Sequencing Center for Infectious Disease"/>
            <person name="Wu L."/>
            <person name="Ma J."/>
        </authorList>
    </citation>
    <scope>NUCLEOTIDE SEQUENCE [LARGE SCALE GENOMIC DNA]</scope>
    <source>
        <strain evidence="2">CGMCC 4.7204</strain>
    </source>
</reference>
<dbReference type="SUPFAM" id="SSF69118">
    <property type="entry name" value="AhpD-like"/>
    <property type="match status" value="1"/>
</dbReference>
<dbReference type="RefSeq" id="WP_378553511.1">
    <property type="nucleotide sequence ID" value="NZ_JBHSBA010000015.1"/>
</dbReference>
<name>A0ABV8LBY3_9NOCA</name>
<sequence>MDTDELSRQQRAVYDAIVNGPRGSGPQHFPLVDTAGHLQGPFGLMVEFPEIGGPLQALGAALRYRTTLTGREREIAILTVARCTASSFERYAHEAAGRAAGLDETELARLHAGTFVTADAREAAVAMFTAWAVDQPTLTGIDRITAQPLDRTSIAEVTALVGYYRILAQLMGLFDVGAPADPR</sequence>
<dbReference type="InterPro" id="IPR029032">
    <property type="entry name" value="AhpD-like"/>
</dbReference>
<gene>
    <name evidence="1" type="ORF">ACFOW8_23005</name>
</gene>
<keyword evidence="2" id="KW-1185">Reference proteome</keyword>
<dbReference type="Gene3D" id="1.20.1290.10">
    <property type="entry name" value="AhpD-like"/>
    <property type="match status" value="1"/>
</dbReference>
<accession>A0ABV8LBY3</accession>
<comment type="caution">
    <text evidence="1">The sequence shown here is derived from an EMBL/GenBank/DDBJ whole genome shotgun (WGS) entry which is preliminary data.</text>
</comment>
<dbReference type="PANTHER" id="PTHR34846:SF5">
    <property type="entry name" value="CARBOXYMUCONOLACTONE DECARBOXYLASE-LIKE DOMAIN-CONTAINING PROTEIN"/>
    <property type="match status" value="1"/>
</dbReference>
<dbReference type="Proteomes" id="UP001595767">
    <property type="component" value="Unassembled WGS sequence"/>
</dbReference>
<evidence type="ECO:0000313" key="2">
    <source>
        <dbReference type="Proteomes" id="UP001595767"/>
    </source>
</evidence>
<organism evidence="1 2">
    <name type="scientific">Nocardia rhizosphaerae</name>
    <dbReference type="NCBI Taxonomy" id="1691571"/>
    <lineage>
        <taxon>Bacteria</taxon>
        <taxon>Bacillati</taxon>
        <taxon>Actinomycetota</taxon>
        <taxon>Actinomycetes</taxon>
        <taxon>Mycobacteriales</taxon>
        <taxon>Nocardiaceae</taxon>
        <taxon>Nocardia</taxon>
    </lineage>
</organism>
<protein>
    <submittedName>
        <fullName evidence="1">Carboxymuconolactone decarboxylase family protein</fullName>
    </submittedName>
</protein>
<evidence type="ECO:0000313" key="1">
    <source>
        <dbReference type="EMBL" id="MFC4127799.1"/>
    </source>
</evidence>
<dbReference type="PANTHER" id="PTHR34846">
    <property type="entry name" value="4-CARBOXYMUCONOLACTONE DECARBOXYLASE FAMILY PROTEIN (AFU_ORTHOLOGUE AFUA_6G11590)"/>
    <property type="match status" value="1"/>
</dbReference>
<proteinExistence type="predicted"/>